<dbReference type="Proteomes" id="UP000078397">
    <property type="component" value="Unassembled WGS sequence"/>
</dbReference>
<gene>
    <name evidence="2" type="ORF">VFPPC_14890</name>
</gene>
<evidence type="ECO:0000313" key="2">
    <source>
        <dbReference type="EMBL" id="OAQ62772.1"/>
    </source>
</evidence>
<feature type="compositionally biased region" description="Basic and acidic residues" evidence="1">
    <location>
        <begin position="252"/>
        <end position="265"/>
    </location>
</feature>
<feature type="region of interest" description="Disordered" evidence="1">
    <location>
        <begin position="164"/>
        <end position="276"/>
    </location>
</feature>
<dbReference type="GeneID" id="28856652"/>
<evidence type="ECO:0000313" key="3">
    <source>
        <dbReference type="Proteomes" id="UP000078397"/>
    </source>
</evidence>
<feature type="compositionally biased region" description="Basic and acidic residues" evidence="1">
    <location>
        <begin position="177"/>
        <end position="197"/>
    </location>
</feature>
<accession>A0A179FBD5</accession>
<protein>
    <submittedName>
        <fullName evidence="2">Uncharacterized protein</fullName>
    </submittedName>
</protein>
<reference evidence="2 3" key="1">
    <citation type="journal article" date="2016" name="PLoS Pathog.">
        <title>Biosynthesis of antibiotic leucinostatins in bio-control fungus Purpureocillium lilacinum and their inhibition on phytophthora revealed by genome mining.</title>
        <authorList>
            <person name="Wang G."/>
            <person name="Liu Z."/>
            <person name="Lin R."/>
            <person name="Li E."/>
            <person name="Mao Z."/>
            <person name="Ling J."/>
            <person name="Yang Y."/>
            <person name="Yin W.B."/>
            <person name="Xie B."/>
        </authorList>
    </citation>
    <scope>NUCLEOTIDE SEQUENCE [LARGE SCALE GENOMIC DNA]</scope>
    <source>
        <strain evidence="2">170</strain>
    </source>
</reference>
<proteinExistence type="predicted"/>
<feature type="compositionally biased region" description="Polar residues" evidence="1">
    <location>
        <begin position="225"/>
        <end position="237"/>
    </location>
</feature>
<name>A0A179FBD5_METCM</name>
<feature type="compositionally biased region" description="Acidic residues" evidence="1">
    <location>
        <begin position="211"/>
        <end position="220"/>
    </location>
</feature>
<feature type="region of interest" description="Disordered" evidence="1">
    <location>
        <begin position="115"/>
        <end position="151"/>
    </location>
</feature>
<dbReference type="EMBL" id="LSBJ02000006">
    <property type="protein sequence ID" value="OAQ62772.1"/>
    <property type="molecule type" value="Genomic_DNA"/>
</dbReference>
<sequence length="276" mass="30588">MCRFTANICKICRAFYRYDKDYCLPVLQFCRVVYDGDDVDRFIQNHWRSTRVLCEGFEISRPPKRGYCVVHVDAALIFMNTHGIPLEDTAALPLCYESDIYAFLLSRSSMIRSRSMSSDTMPPLLSPSEDELDSISPSSPGSPVGPAPGTMQLLGRELDAVSDQLPQLPPSVDEEESQSHDGSFHTHDEGGTGHESESLESGEESYKSAEEEASDDDTEEGSVVYASTATQTSQALQPDTRRPAFPTLRLRPAPENDPRPVEFRRLHGAPPAIDLA</sequence>
<keyword evidence="3" id="KW-1185">Reference proteome</keyword>
<organism evidence="2 3">
    <name type="scientific">Pochonia chlamydosporia 170</name>
    <dbReference type="NCBI Taxonomy" id="1380566"/>
    <lineage>
        <taxon>Eukaryota</taxon>
        <taxon>Fungi</taxon>
        <taxon>Dikarya</taxon>
        <taxon>Ascomycota</taxon>
        <taxon>Pezizomycotina</taxon>
        <taxon>Sordariomycetes</taxon>
        <taxon>Hypocreomycetidae</taxon>
        <taxon>Hypocreales</taxon>
        <taxon>Clavicipitaceae</taxon>
        <taxon>Pochonia</taxon>
    </lineage>
</organism>
<dbReference type="AlphaFoldDB" id="A0A179FBD5"/>
<dbReference type="KEGG" id="pchm:VFPPC_14890"/>
<evidence type="ECO:0000256" key="1">
    <source>
        <dbReference type="SAM" id="MobiDB-lite"/>
    </source>
</evidence>
<dbReference type="RefSeq" id="XP_018140352.1">
    <property type="nucleotide sequence ID" value="XM_018292658.1"/>
</dbReference>
<feature type="compositionally biased region" description="Low complexity" evidence="1">
    <location>
        <begin position="134"/>
        <end position="149"/>
    </location>
</feature>
<comment type="caution">
    <text evidence="2">The sequence shown here is derived from an EMBL/GenBank/DDBJ whole genome shotgun (WGS) entry which is preliminary data.</text>
</comment>